<evidence type="ECO:0000259" key="1">
    <source>
        <dbReference type="Pfam" id="PF20231"/>
    </source>
</evidence>
<evidence type="ECO:0000313" key="2">
    <source>
        <dbReference type="EMBL" id="GAT50185.1"/>
    </source>
</evidence>
<sequence>MFTTLSLLRSITGPNTSVQLISGEQSSSHTVSSNVEVASPSSNAAQSHRRLGEIDVCVDSRKEYRVVLATILSMLCYSQNEKASSMRLTMSIFLLASSASRALFDVLHHAGICMSYTTTVEKAGQMGQEPLQTILKIVKTSVILIVWDNINLAFKVGQQRADAKDHFDNGTTASMLKAYGVKPGDLPLKLLTPPTKSTPNLKFNLREDYLPSPATSAALQEAHLWHLVDILVEHYPTLRERFKTLLKPPPTDFAIPVHKTEQFPLPAMHIDESTIDGTMQVLDQILKTLGLDTAEALKKHGIILGAGDLLSLELLLKASGSHRESKDMTENFGMFMKGQLGLFHTKMAGFRCVANEHWGIPNHSSPWSLWRMNTLLGRKPITAGWTAKKLPPFRPITELILDITLPANVLDGFRIHCGRYSLDDWVSDVRSFDDVTRVAAEVYRNLFSAREVSRFRSCSGVQRDIPHENIILFNRDALTMRVLRTAVRAGHIGTVVTVLHHWMVMFRGTGKMPKYANALFHVLVDLKTMDPKLRRAFLLNWLVNLSGHPNGFKELDLLQEHQNFWLKVCFV</sequence>
<feature type="domain" description="DUF6589" evidence="1">
    <location>
        <begin position="205"/>
        <end position="570"/>
    </location>
</feature>
<name>A0ABQ0LGG4_MYCCL</name>
<gene>
    <name evidence="2" type="ORF">MCHLO_07455</name>
</gene>
<evidence type="ECO:0000313" key="3">
    <source>
        <dbReference type="Proteomes" id="UP000815677"/>
    </source>
</evidence>
<accession>A0ABQ0LGG4</accession>
<dbReference type="Pfam" id="PF20231">
    <property type="entry name" value="DUF6589"/>
    <property type="match status" value="1"/>
</dbReference>
<keyword evidence="3" id="KW-1185">Reference proteome</keyword>
<protein>
    <recommendedName>
        <fullName evidence="1">DUF6589 domain-containing protein</fullName>
    </recommendedName>
</protein>
<dbReference type="Proteomes" id="UP000815677">
    <property type="component" value="Unassembled WGS sequence"/>
</dbReference>
<reference evidence="2" key="1">
    <citation type="submission" date="2014-09" db="EMBL/GenBank/DDBJ databases">
        <title>Genome sequence of the luminous mushroom Mycena chlorophos for searching fungal bioluminescence genes.</title>
        <authorList>
            <person name="Tanaka Y."/>
            <person name="Kasuga D."/>
            <person name="Oba Y."/>
            <person name="Hase S."/>
            <person name="Sato K."/>
            <person name="Oba Y."/>
            <person name="Sakakibara Y."/>
        </authorList>
    </citation>
    <scope>NUCLEOTIDE SEQUENCE</scope>
</reference>
<dbReference type="InterPro" id="IPR046496">
    <property type="entry name" value="DUF6589"/>
</dbReference>
<proteinExistence type="predicted"/>
<organism evidence="2 3">
    <name type="scientific">Mycena chlorophos</name>
    <name type="common">Agaric fungus</name>
    <name type="synonym">Agaricus chlorophos</name>
    <dbReference type="NCBI Taxonomy" id="658473"/>
    <lineage>
        <taxon>Eukaryota</taxon>
        <taxon>Fungi</taxon>
        <taxon>Dikarya</taxon>
        <taxon>Basidiomycota</taxon>
        <taxon>Agaricomycotina</taxon>
        <taxon>Agaricomycetes</taxon>
        <taxon>Agaricomycetidae</taxon>
        <taxon>Agaricales</taxon>
        <taxon>Marasmiineae</taxon>
        <taxon>Mycenaceae</taxon>
        <taxon>Mycena</taxon>
    </lineage>
</organism>
<dbReference type="EMBL" id="DF846339">
    <property type="protein sequence ID" value="GAT50185.1"/>
    <property type="molecule type" value="Genomic_DNA"/>
</dbReference>